<evidence type="ECO:0000313" key="1">
    <source>
        <dbReference type="EMBL" id="JAD31451.1"/>
    </source>
</evidence>
<proteinExistence type="predicted"/>
<organism evidence="1">
    <name type="scientific">Arundo donax</name>
    <name type="common">Giant reed</name>
    <name type="synonym">Donax arundinaceus</name>
    <dbReference type="NCBI Taxonomy" id="35708"/>
    <lineage>
        <taxon>Eukaryota</taxon>
        <taxon>Viridiplantae</taxon>
        <taxon>Streptophyta</taxon>
        <taxon>Embryophyta</taxon>
        <taxon>Tracheophyta</taxon>
        <taxon>Spermatophyta</taxon>
        <taxon>Magnoliopsida</taxon>
        <taxon>Liliopsida</taxon>
        <taxon>Poales</taxon>
        <taxon>Poaceae</taxon>
        <taxon>PACMAD clade</taxon>
        <taxon>Arundinoideae</taxon>
        <taxon>Arundineae</taxon>
        <taxon>Arundo</taxon>
    </lineage>
</organism>
<accession>A0A0A8YXZ8</accession>
<dbReference type="EMBL" id="GBRH01266444">
    <property type="protein sequence ID" value="JAD31451.1"/>
    <property type="molecule type" value="Transcribed_RNA"/>
</dbReference>
<name>A0A0A8YXZ8_ARUDO</name>
<dbReference type="AlphaFoldDB" id="A0A0A8YXZ8"/>
<reference evidence="1" key="1">
    <citation type="submission" date="2014-09" db="EMBL/GenBank/DDBJ databases">
        <authorList>
            <person name="Magalhaes I.L.F."/>
            <person name="Oliveira U."/>
            <person name="Santos F.R."/>
            <person name="Vidigal T.H.D.A."/>
            <person name="Brescovit A.D."/>
            <person name="Santos A.J."/>
        </authorList>
    </citation>
    <scope>NUCLEOTIDE SEQUENCE</scope>
    <source>
        <tissue evidence="1">Shoot tissue taken approximately 20 cm above the soil surface</tissue>
    </source>
</reference>
<reference evidence="1" key="2">
    <citation type="journal article" date="2015" name="Data Brief">
        <title>Shoot transcriptome of the giant reed, Arundo donax.</title>
        <authorList>
            <person name="Barrero R.A."/>
            <person name="Guerrero F.D."/>
            <person name="Moolhuijzen P."/>
            <person name="Goolsby J.A."/>
            <person name="Tidwell J."/>
            <person name="Bellgard S.E."/>
            <person name="Bellgard M.I."/>
        </authorList>
    </citation>
    <scope>NUCLEOTIDE SEQUENCE</scope>
    <source>
        <tissue evidence="1">Shoot tissue taken approximately 20 cm above the soil surface</tissue>
    </source>
</reference>
<sequence>MGMSFRDPLNSDILIHCELTNLPFSLWFLSILTVLAPTAERFDCLLIL</sequence>
<protein>
    <submittedName>
        <fullName evidence="1">Uncharacterized protein</fullName>
    </submittedName>
</protein>